<keyword evidence="4" id="KW-1185">Reference proteome</keyword>
<evidence type="ECO:0000313" key="4">
    <source>
        <dbReference type="Proteomes" id="UP000199700"/>
    </source>
</evidence>
<gene>
    <name evidence="3" type="ORF">SAMN04489751_2838</name>
</gene>
<dbReference type="STRING" id="629680.SAMN04489751_2838"/>
<keyword evidence="1" id="KW-0489">Methyltransferase</keyword>
<dbReference type="InterPro" id="IPR029063">
    <property type="entry name" value="SAM-dependent_MTases_sf"/>
</dbReference>
<dbReference type="EMBL" id="LT629739">
    <property type="protein sequence ID" value="SDS77627.1"/>
    <property type="molecule type" value="Genomic_DNA"/>
</dbReference>
<dbReference type="SUPFAM" id="SSF53335">
    <property type="entry name" value="S-adenosyl-L-methionine-dependent methyltransferases"/>
    <property type="match status" value="1"/>
</dbReference>
<dbReference type="GO" id="GO:0032259">
    <property type="term" value="P:methylation"/>
    <property type="evidence" value="ECO:0007669"/>
    <property type="project" value="UniProtKB-KW"/>
</dbReference>
<dbReference type="PANTHER" id="PTHR43619">
    <property type="entry name" value="S-ADENOSYL-L-METHIONINE-DEPENDENT METHYLTRANSFERASE YKTD-RELATED"/>
    <property type="match status" value="1"/>
</dbReference>
<evidence type="ECO:0000256" key="1">
    <source>
        <dbReference type="ARBA" id="ARBA00022603"/>
    </source>
</evidence>
<sequence length="278" mass="31337">MDPGERLDHLTSVERTLLLTLCGRAEDAKSAAPLLGDTVAEEISGKICESDRATATGADLSANVAIRTAQLDQHVRKFLAEYPDAIIIELGCGLETRMFRLDLPPRSNYYCIDSPAVIELRRRLVPAHEQETGIAASLEDSQWLDAVPTHRPTIIVADGVLTFLAPAEAIELLNRLTAHFEHGELVCQANITYLTRDLGRVPELKRVGIPSPYRGFGIDDPTELERINPKLRFVEEFILARSPQYFGGFSVKFRTILRLLRLRTRWARLSTWVLRYRF</sequence>
<dbReference type="InterPro" id="IPR007213">
    <property type="entry name" value="Ppm1/Ppm2/Tcmp"/>
</dbReference>
<protein>
    <submittedName>
        <fullName evidence="3">O-Methyltransferase involved in polyketide biosynthesis</fullName>
    </submittedName>
</protein>
<dbReference type="OrthoDB" id="9800233at2"/>
<name>A0A1H1UYK7_BRESA</name>
<dbReference type="RefSeq" id="WP_157691450.1">
    <property type="nucleotide sequence ID" value="NZ_LT629739.1"/>
</dbReference>
<accession>A0A1H1UYK7</accession>
<dbReference type="GO" id="GO:0008168">
    <property type="term" value="F:methyltransferase activity"/>
    <property type="evidence" value="ECO:0007669"/>
    <property type="project" value="UniProtKB-KW"/>
</dbReference>
<dbReference type="AlphaFoldDB" id="A0A1H1UYK7"/>
<dbReference type="InterPro" id="IPR016874">
    <property type="entry name" value="TcmP-like"/>
</dbReference>
<proteinExistence type="predicted"/>
<organism evidence="3 4">
    <name type="scientific">Brevibacterium sandarakinum</name>
    <dbReference type="NCBI Taxonomy" id="629680"/>
    <lineage>
        <taxon>Bacteria</taxon>
        <taxon>Bacillati</taxon>
        <taxon>Actinomycetota</taxon>
        <taxon>Actinomycetes</taxon>
        <taxon>Micrococcales</taxon>
        <taxon>Brevibacteriaceae</taxon>
        <taxon>Brevibacterium</taxon>
    </lineage>
</organism>
<evidence type="ECO:0000256" key="2">
    <source>
        <dbReference type="ARBA" id="ARBA00022679"/>
    </source>
</evidence>
<dbReference type="PANTHER" id="PTHR43619:SF2">
    <property type="entry name" value="S-ADENOSYL-L-METHIONINE-DEPENDENT METHYLTRANSFERASES SUPERFAMILY PROTEIN"/>
    <property type="match status" value="1"/>
</dbReference>
<reference evidence="3" key="1">
    <citation type="submission" date="2016-10" db="EMBL/GenBank/DDBJ databases">
        <authorList>
            <person name="Varghese N."/>
            <person name="Submissions S."/>
        </authorList>
    </citation>
    <scope>NUCLEOTIDE SEQUENCE [LARGE SCALE GENOMIC DNA]</scope>
    <source>
        <strain evidence="3">DSM 22082</strain>
    </source>
</reference>
<evidence type="ECO:0000313" key="3">
    <source>
        <dbReference type="EMBL" id="SDS77627.1"/>
    </source>
</evidence>
<dbReference type="Pfam" id="PF04072">
    <property type="entry name" value="LCM"/>
    <property type="match status" value="1"/>
</dbReference>
<dbReference type="Gene3D" id="3.40.50.150">
    <property type="entry name" value="Vaccinia Virus protein VP39"/>
    <property type="match status" value="1"/>
</dbReference>
<dbReference type="Proteomes" id="UP000199700">
    <property type="component" value="Chromosome"/>
</dbReference>
<keyword evidence="2" id="KW-0808">Transferase</keyword>
<dbReference type="PIRSF" id="PIRSF028177">
    <property type="entry name" value="Polyketide_synth_Omtfrase_TcmP"/>
    <property type="match status" value="1"/>
</dbReference>